<keyword evidence="5 9" id="KW-0479">Metal-binding</keyword>
<evidence type="ECO:0000256" key="1">
    <source>
        <dbReference type="ARBA" id="ARBA00001971"/>
    </source>
</evidence>
<organism evidence="11 12">
    <name type="scientific">Hermanssonia centrifuga</name>
    <dbReference type="NCBI Taxonomy" id="98765"/>
    <lineage>
        <taxon>Eukaryota</taxon>
        <taxon>Fungi</taxon>
        <taxon>Dikarya</taxon>
        <taxon>Basidiomycota</taxon>
        <taxon>Agaricomycotina</taxon>
        <taxon>Agaricomycetes</taxon>
        <taxon>Polyporales</taxon>
        <taxon>Meruliaceae</taxon>
        <taxon>Hermanssonia</taxon>
    </lineage>
</organism>
<dbReference type="Proteomes" id="UP000309038">
    <property type="component" value="Unassembled WGS sequence"/>
</dbReference>
<keyword evidence="7 9" id="KW-0408">Iron</keyword>
<dbReference type="InterPro" id="IPR001128">
    <property type="entry name" value="Cyt_P450"/>
</dbReference>
<name>A0A4S4K520_9APHY</name>
<proteinExistence type="inferred from homology"/>
<evidence type="ECO:0008006" key="13">
    <source>
        <dbReference type="Google" id="ProtNLM"/>
    </source>
</evidence>
<dbReference type="Pfam" id="PF00067">
    <property type="entry name" value="p450"/>
    <property type="match status" value="2"/>
</dbReference>
<dbReference type="InterPro" id="IPR036396">
    <property type="entry name" value="Cyt_P450_sf"/>
</dbReference>
<dbReference type="AlphaFoldDB" id="A0A4S4K520"/>
<dbReference type="PRINTS" id="PR00463">
    <property type="entry name" value="EP450I"/>
</dbReference>
<dbReference type="GO" id="GO:0020037">
    <property type="term" value="F:heme binding"/>
    <property type="evidence" value="ECO:0007669"/>
    <property type="project" value="InterPro"/>
</dbReference>
<feature type="binding site" description="axial binding residue" evidence="9">
    <location>
        <position position="478"/>
    </location>
    <ligand>
        <name>heme</name>
        <dbReference type="ChEBI" id="CHEBI:30413"/>
    </ligand>
    <ligandPart>
        <name>Fe</name>
        <dbReference type="ChEBI" id="CHEBI:18248"/>
    </ligandPart>
</feature>
<dbReference type="GO" id="GO:0005506">
    <property type="term" value="F:iron ion binding"/>
    <property type="evidence" value="ECO:0007669"/>
    <property type="project" value="InterPro"/>
</dbReference>
<reference evidence="11 12" key="1">
    <citation type="submission" date="2019-02" db="EMBL/GenBank/DDBJ databases">
        <title>Genome sequencing of the rare red list fungi Phlebia centrifuga.</title>
        <authorList>
            <person name="Buettner E."/>
            <person name="Kellner H."/>
        </authorList>
    </citation>
    <scope>NUCLEOTIDE SEQUENCE [LARGE SCALE GENOMIC DNA]</scope>
    <source>
        <strain evidence="11 12">DSM 108282</strain>
    </source>
</reference>
<evidence type="ECO:0000256" key="4">
    <source>
        <dbReference type="ARBA" id="ARBA00022617"/>
    </source>
</evidence>
<dbReference type="InterPro" id="IPR017972">
    <property type="entry name" value="Cyt_P450_CS"/>
</dbReference>
<evidence type="ECO:0000256" key="6">
    <source>
        <dbReference type="ARBA" id="ARBA00023002"/>
    </source>
</evidence>
<evidence type="ECO:0000256" key="5">
    <source>
        <dbReference type="ARBA" id="ARBA00022723"/>
    </source>
</evidence>
<dbReference type="Gene3D" id="1.10.630.10">
    <property type="entry name" value="Cytochrome P450"/>
    <property type="match status" value="1"/>
</dbReference>
<keyword evidence="6 10" id="KW-0560">Oxidoreductase</keyword>
<evidence type="ECO:0000256" key="3">
    <source>
        <dbReference type="ARBA" id="ARBA00010617"/>
    </source>
</evidence>
<evidence type="ECO:0000313" key="12">
    <source>
        <dbReference type="Proteomes" id="UP000309038"/>
    </source>
</evidence>
<dbReference type="PROSITE" id="PS00086">
    <property type="entry name" value="CYTOCHROME_P450"/>
    <property type="match status" value="1"/>
</dbReference>
<evidence type="ECO:0000256" key="8">
    <source>
        <dbReference type="ARBA" id="ARBA00023033"/>
    </source>
</evidence>
<evidence type="ECO:0000256" key="2">
    <source>
        <dbReference type="ARBA" id="ARBA00005179"/>
    </source>
</evidence>
<comment type="cofactor">
    <cofactor evidence="1 9">
        <name>heme</name>
        <dbReference type="ChEBI" id="CHEBI:30413"/>
    </cofactor>
</comment>
<dbReference type="GO" id="GO:0004497">
    <property type="term" value="F:monooxygenase activity"/>
    <property type="evidence" value="ECO:0007669"/>
    <property type="project" value="UniProtKB-KW"/>
</dbReference>
<comment type="pathway">
    <text evidence="2">Secondary metabolite biosynthesis.</text>
</comment>
<dbReference type="SUPFAM" id="SSF48264">
    <property type="entry name" value="Cytochrome P450"/>
    <property type="match status" value="1"/>
</dbReference>
<dbReference type="EMBL" id="SGPJ01000909">
    <property type="protein sequence ID" value="THG92833.1"/>
    <property type="molecule type" value="Genomic_DNA"/>
</dbReference>
<dbReference type="PRINTS" id="PR00385">
    <property type="entry name" value="P450"/>
</dbReference>
<protein>
    <recommendedName>
        <fullName evidence="13">Cytochrome P450</fullName>
    </recommendedName>
</protein>
<dbReference type="InterPro" id="IPR002401">
    <property type="entry name" value="Cyt_P450_E_grp-I"/>
</dbReference>
<keyword evidence="4 9" id="KW-0349">Heme</keyword>
<evidence type="ECO:0000256" key="7">
    <source>
        <dbReference type="ARBA" id="ARBA00023004"/>
    </source>
</evidence>
<evidence type="ECO:0000256" key="9">
    <source>
        <dbReference type="PIRSR" id="PIRSR602401-1"/>
    </source>
</evidence>
<keyword evidence="12" id="KW-1185">Reference proteome</keyword>
<dbReference type="InterPro" id="IPR050121">
    <property type="entry name" value="Cytochrome_P450_monoxygenase"/>
</dbReference>
<comment type="caution">
    <text evidence="11">The sequence shown here is derived from an EMBL/GenBank/DDBJ whole genome shotgun (WGS) entry which is preliminary data.</text>
</comment>
<sequence length="543" mass="62416">MQAVTLLVLSTALLFVVKRWFEYRRAVRAIQDHPGSRTLLPHLGPLGFILKKPIRGITRGGFRPWRYKHQDFADIGMDIFSSITIFPKVSISIQVADPAAIKEITTHRLQFPKPVRLYRLLTFFGRNIVASEFDEWKKFRKITAPAFSERNNRLVWDETVLIMNDLFQNVWGTREEITVDHAIDITLPIALFVIGVAGFGRRITWEDDLVVPPGHQMAFKDALHIVSTDVILKAVIPNWAMKLGPTKRIRNVVTAFDELEKYMMEMIRARQTAEKKEERYDLFSSLLDANEEDEVDGQAKLTNQELLGNIFIFLLAGHETTAHTLCFTFDLLALYQEEQEKLYQHIRSIIPDGRVPTYAEMDSFTYSMAVFYETLRLYPPVRPVFYIPSALELILATLQVIGIPKYSAEDTTLVTRSDEGGNVVVPIPQGTGIVLHVPGLHYNPHYWEEPHAFKPERFLEKDWPRDAFLPFSGGARSCLGRRFFETEGIAIMTMLVSQYKIEVMDEPEFAAETFEERKARVLQAKQGLTLTPIKVPLVFRRRQ</sequence>
<dbReference type="GO" id="GO:0016705">
    <property type="term" value="F:oxidoreductase activity, acting on paired donors, with incorporation or reduction of molecular oxygen"/>
    <property type="evidence" value="ECO:0007669"/>
    <property type="project" value="InterPro"/>
</dbReference>
<evidence type="ECO:0000313" key="11">
    <source>
        <dbReference type="EMBL" id="THG92833.1"/>
    </source>
</evidence>
<gene>
    <name evidence="11" type="ORF">EW026_g8209</name>
</gene>
<evidence type="ECO:0000256" key="10">
    <source>
        <dbReference type="RuleBase" id="RU000461"/>
    </source>
</evidence>
<accession>A0A4S4K520</accession>
<dbReference type="PANTHER" id="PTHR24305:SF166">
    <property type="entry name" value="CYTOCHROME P450 12A4, MITOCHONDRIAL-RELATED"/>
    <property type="match status" value="1"/>
</dbReference>
<dbReference type="PANTHER" id="PTHR24305">
    <property type="entry name" value="CYTOCHROME P450"/>
    <property type="match status" value="1"/>
</dbReference>
<keyword evidence="8 10" id="KW-0503">Monooxygenase</keyword>
<comment type="similarity">
    <text evidence="3 10">Belongs to the cytochrome P450 family.</text>
</comment>